<feature type="transmembrane region" description="Helical" evidence="9">
    <location>
        <begin position="21"/>
        <end position="43"/>
    </location>
</feature>
<evidence type="ECO:0000256" key="8">
    <source>
        <dbReference type="ARBA" id="ARBA00023306"/>
    </source>
</evidence>
<dbReference type="HOGENOM" id="CLU_1015381_0_0_7"/>
<dbReference type="STRING" id="335543.Sfum_3472"/>
<reference evidence="11 12" key="1">
    <citation type="submission" date="2006-10" db="EMBL/GenBank/DDBJ databases">
        <title>Complete sequence of Syntrophobacter fumaroxidans MPOB.</title>
        <authorList>
            <consortium name="US DOE Joint Genome Institute"/>
            <person name="Copeland A."/>
            <person name="Lucas S."/>
            <person name="Lapidus A."/>
            <person name="Barry K."/>
            <person name="Detter J.C."/>
            <person name="Glavina del Rio T."/>
            <person name="Hammon N."/>
            <person name="Israni S."/>
            <person name="Pitluck S."/>
            <person name="Goltsman E.G."/>
            <person name="Martinez M."/>
            <person name="Schmutz J."/>
            <person name="Larimer F."/>
            <person name="Land M."/>
            <person name="Hauser L."/>
            <person name="Kyrpides N."/>
            <person name="Kim E."/>
            <person name="Boone D.R."/>
            <person name="Brockman F."/>
            <person name="Culley D."/>
            <person name="Ferry J."/>
            <person name="Gunsalus R."/>
            <person name="McInerney M.J."/>
            <person name="Morrison M."/>
            <person name="Plugge C."/>
            <person name="Rohlin L."/>
            <person name="Scholten J."/>
            <person name="Sieber J."/>
            <person name="Stams A.J.M."/>
            <person name="Worm P."/>
            <person name="Henstra A.M."/>
            <person name="Richardson P."/>
        </authorList>
    </citation>
    <scope>NUCLEOTIDE SEQUENCE [LARGE SCALE GENOMIC DNA]</scope>
    <source>
        <strain evidence="12">DSM 10017 / MPOB</strain>
    </source>
</reference>
<feature type="domain" description="POTRA" evidence="10">
    <location>
        <begin position="56"/>
        <end position="124"/>
    </location>
</feature>
<dbReference type="RefSeq" id="WP_011700268.1">
    <property type="nucleotide sequence ID" value="NC_008554.1"/>
</dbReference>
<dbReference type="Proteomes" id="UP000001784">
    <property type="component" value="Chromosome"/>
</dbReference>
<dbReference type="InterPro" id="IPR026579">
    <property type="entry name" value="FtsQ"/>
</dbReference>
<dbReference type="OrthoDB" id="5507228at2"/>
<evidence type="ECO:0000256" key="6">
    <source>
        <dbReference type="ARBA" id="ARBA00022989"/>
    </source>
</evidence>
<dbReference type="Pfam" id="PF03799">
    <property type="entry name" value="FtsQ_DivIB_C"/>
    <property type="match status" value="1"/>
</dbReference>
<dbReference type="InterPro" id="IPR013685">
    <property type="entry name" value="POTRA_FtsQ_type"/>
</dbReference>
<comment type="subcellular location">
    <subcellularLocation>
        <location evidence="1">Membrane</location>
    </subcellularLocation>
</comment>
<accession>A0LNZ1</accession>
<dbReference type="GO" id="GO:0016020">
    <property type="term" value="C:membrane"/>
    <property type="evidence" value="ECO:0007669"/>
    <property type="project" value="UniProtKB-SubCell"/>
</dbReference>
<dbReference type="InterPro" id="IPR005548">
    <property type="entry name" value="Cell_div_FtsQ/DivIB_C"/>
</dbReference>
<evidence type="ECO:0000256" key="2">
    <source>
        <dbReference type="ARBA" id="ARBA00022475"/>
    </source>
</evidence>
<keyword evidence="8" id="KW-0131">Cell cycle</keyword>
<gene>
    <name evidence="11" type="ordered locus">Sfum_3472</name>
</gene>
<dbReference type="PROSITE" id="PS51779">
    <property type="entry name" value="POTRA"/>
    <property type="match status" value="1"/>
</dbReference>
<evidence type="ECO:0000256" key="3">
    <source>
        <dbReference type="ARBA" id="ARBA00022519"/>
    </source>
</evidence>
<keyword evidence="3" id="KW-0997">Cell inner membrane</keyword>
<protein>
    <submittedName>
        <fullName evidence="11">Cell division protein FtsQ</fullName>
    </submittedName>
</protein>
<dbReference type="GO" id="GO:0090529">
    <property type="term" value="P:cell septum assembly"/>
    <property type="evidence" value="ECO:0007669"/>
    <property type="project" value="InterPro"/>
</dbReference>
<keyword evidence="4 11" id="KW-0132">Cell division</keyword>
<dbReference type="PANTHER" id="PTHR35851:SF1">
    <property type="entry name" value="CELL DIVISION PROTEIN FTSQ"/>
    <property type="match status" value="1"/>
</dbReference>
<keyword evidence="12" id="KW-1185">Reference proteome</keyword>
<keyword evidence="5 9" id="KW-0812">Transmembrane</keyword>
<dbReference type="Gene3D" id="3.10.20.310">
    <property type="entry name" value="membrane protein fhac"/>
    <property type="match status" value="1"/>
</dbReference>
<keyword evidence="7 9" id="KW-0472">Membrane</keyword>
<evidence type="ECO:0000256" key="9">
    <source>
        <dbReference type="SAM" id="Phobius"/>
    </source>
</evidence>
<name>A0LNZ1_SYNFM</name>
<evidence type="ECO:0000256" key="4">
    <source>
        <dbReference type="ARBA" id="ARBA00022618"/>
    </source>
</evidence>
<dbReference type="InParanoid" id="A0LNZ1"/>
<dbReference type="InterPro" id="IPR045335">
    <property type="entry name" value="FtsQ_C_sf"/>
</dbReference>
<dbReference type="eggNOG" id="COG1589">
    <property type="taxonomic scope" value="Bacteria"/>
</dbReference>
<dbReference type="PANTHER" id="PTHR35851">
    <property type="entry name" value="CELL DIVISION PROTEIN FTSQ"/>
    <property type="match status" value="1"/>
</dbReference>
<dbReference type="Gene3D" id="3.40.50.11690">
    <property type="entry name" value="Cell division protein FtsQ/DivIB"/>
    <property type="match status" value="1"/>
</dbReference>
<evidence type="ECO:0000313" key="12">
    <source>
        <dbReference type="Proteomes" id="UP000001784"/>
    </source>
</evidence>
<organism evidence="11 12">
    <name type="scientific">Syntrophobacter fumaroxidans (strain DSM 10017 / MPOB)</name>
    <dbReference type="NCBI Taxonomy" id="335543"/>
    <lineage>
        <taxon>Bacteria</taxon>
        <taxon>Pseudomonadati</taxon>
        <taxon>Thermodesulfobacteriota</taxon>
        <taxon>Syntrophobacteria</taxon>
        <taxon>Syntrophobacterales</taxon>
        <taxon>Syntrophobacteraceae</taxon>
        <taxon>Syntrophobacter</taxon>
    </lineage>
</organism>
<proteinExistence type="predicted"/>
<dbReference type="AlphaFoldDB" id="A0LNZ1"/>
<evidence type="ECO:0000313" key="11">
    <source>
        <dbReference type="EMBL" id="ABK19143.1"/>
    </source>
</evidence>
<evidence type="ECO:0000256" key="1">
    <source>
        <dbReference type="ARBA" id="ARBA00004370"/>
    </source>
</evidence>
<keyword evidence="2" id="KW-1003">Cell membrane</keyword>
<evidence type="ECO:0000259" key="10">
    <source>
        <dbReference type="PROSITE" id="PS51779"/>
    </source>
</evidence>
<dbReference type="Pfam" id="PF08478">
    <property type="entry name" value="POTRA_1"/>
    <property type="match status" value="1"/>
</dbReference>
<evidence type="ECO:0000256" key="5">
    <source>
        <dbReference type="ARBA" id="ARBA00022692"/>
    </source>
</evidence>
<keyword evidence="6 9" id="KW-1133">Transmembrane helix</keyword>
<evidence type="ECO:0000256" key="7">
    <source>
        <dbReference type="ARBA" id="ARBA00023136"/>
    </source>
</evidence>
<dbReference type="KEGG" id="sfu:Sfum_3472"/>
<dbReference type="EMBL" id="CP000478">
    <property type="protein sequence ID" value="ABK19143.1"/>
    <property type="molecule type" value="Genomic_DNA"/>
</dbReference>
<dbReference type="InterPro" id="IPR034746">
    <property type="entry name" value="POTRA"/>
</dbReference>
<sequence>MKKKQNRYRPDKARPLKILKFWGKTVLTLLLAVAAVVLISAGLSRSYYALLEAPWLRLEEVRINGLKHLEEGLVLNALGVPRNACVLNLKMKELAARLESLPQVRSVIVRLDLPTRLVVEITEREPLAMVQADELLLLDKDGTLFARTTRDADPERLLITGFSGKGLKEGDHLPREPLEAVRELAAALEKARQWLPVQRISECQWRSGGFTLFMAQTSLPIDFGSENYGEKLNRLQRIFAMLGERQWTGAVKYIDLNYGNRAYVGGPFPAAKGA</sequence>